<dbReference type="EMBL" id="JBBPBK010000003">
    <property type="protein sequence ID" value="KAK9287707.1"/>
    <property type="molecule type" value="Genomic_DNA"/>
</dbReference>
<protein>
    <recommendedName>
        <fullName evidence="3">DUF4283 domain-containing protein</fullName>
    </recommendedName>
</protein>
<evidence type="ECO:0000313" key="2">
    <source>
        <dbReference type="Proteomes" id="UP001415857"/>
    </source>
</evidence>
<comment type="caution">
    <text evidence="1">The sequence shown here is derived from an EMBL/GenBank/DDBJ whole genome shotgun (WGS) entry which is preliminary data.</text>
</comment>
<name>A0AAP0X2L7_LIQFO</name>
<reference evidence="1 2" key="1">
    <citation type="journal article" date="2024" name="Plant J.">
        <title>Genome sequences and population genomics reveal climatic adaptation and genomic divergence between two closely related sweetgum species.</title>
        <authorList>
            <person name="Xu W.Q."/>
            <person name="Ren C.Q."/>
            <person name="Zhang X.Y."/>
            <person name="Comes H.P."/>
            <person name="Liu X.H."/>
            <person name="Li Y.G."/>
            <person name="Kettle C.J."/>
            <person name="Jalonen R."/>
            <person name="Gaisberger H."/>
            <person name="Ma Y.Z."/>
            <person name="Qiu Y.X."/>
        </authorList>
    </citation>
    <scope>NUCLEOTIDE SEQUENCE [LARGE SCALE GENOMIC DNA]</scope>
    <source>
        <strain evidence="1">Hangzhou</strain>
    </source>
</reference>
<dbReference type="AlphaFoldDB" id="A0AAP0X2L7"/>
<evidence type="ECO:0008006" key="3">
    <source>
        <dbReference type="Google" id="ProtNLM"/>
    </source>
</evidence>
<evidence type="ECO:0000313" key="1">
    <source>
        <dbReference type="EMBL" id="KAK9287707.1"/>
    </source>
</evidence>
<dbReference type="Proteomes" id="UP001415857">
    <property type="component" value="Unassembled WGS sequence"/>
</dbReference>
<sequence>MGPWFVSGSHMIVKEWSPNLVLEEVNLSMLACWVQVYGLPRDRKTPDNILKIGALIGHLLGRKTMLNHRSEGVQLQNQSRLYVVTSPDIEAVPQVEA</sequence>
<gene>
    <name evidence="1" type="ORF">L1049_016146</name>
</gene>
<accession>A0AAP0X2L7</accession>
<proteinExistence type="predicted"/>
<organism evidence="1 2">
    <name type="scientific">Liquidambar formosana</name>
    <name type="common">Formosan gum</name>
    <dbReference type="NCBI Taxonomy" id="63359"/>
    <lineage>
        <taxon>Eukaryota</taxon>
        <taxon>Viridiplantae</taxon>
        <taxon>Streptophyta</taxon>
        <taxon>Embryophyta</taxon>
        <taxon>Tracheophyta</taxon>
        <taxon>Spermatophyta</taxon>
        <taxon>Magnoliopsida</taxon>
        <taxon>eudicotyledons</taxon>
        <taxon>Gunneridae</taxon>
        <taxon>Pentapetalae</taxon>
        <taxon>Saxifragales</taxon>
        <taxon>Altingiaceae</taxon>
        <taxon>Liquidambar</taxon>
    </lineage>
</organism>
<keyword evidence="2" id="KW-1185">Reference proteome</keyword>